<comment type="caution">
    <text evidence="7">The sequence shown here is derived from an EMBL/GenBank/DDBJ whole genome shotgun (WGS) entry which is preliminary data.</text>
</comment>
<accession>A0A368KA10</accession>
<feature type="transmembrane region" description="Helical" evidence="6">
    <location>
        <begin position="244"/>
        <end position="262"/>
    </location>
</feature>
<dbReference type="GO" id="GO:0015093">
    <property type="term" value="F:ferrous iron transmembrane transporter activity"/>
    <property type="evidence" value="ECO:0007669"/>
    <property type="project" value="TreeGrafter"/>
</dbReference>
<feature type="transmembrane region" description="Helical" evidence="6">
    <location>
        <begin position="176"/>
        <end position="200"/>
    </location>
</feature>
<dbReference type="Pfam" id="PF03239">
    <property type="entry name" value="FTR1"/>
    <property type="match status" value="1"/>
</dbReference>
<name>A0A368KA10_9GAMM</name>
<feature type="transmembrane region" description="Helical" evidence="6">
    <location>
        <begin position="102"/>
        <end position="125"/>
    </location>
</feature>
<dbReference type="OrthoDB" id="5294331at2"/>
<evidence type="ECO:0000313" key="7">
    <source>
        <dbReference type="EMBL" id="RCS28762.1"/>
    </source>
</evidence>
<evidence type="ECO:0000256" key="1">
    <source>
        <dbReference type="ARBA" id="ARBA00004141"/>
    </source>
</evidence>
<evidence type="ECO:0000256" key="5">
    <source>
        <dbReference type="ARBA" id="ARBA00023136"/>
    </source>
</evidence>
<evidence type="ECO:0000313" key="8">
    <source>
        <dbReference type="Proteomes" id="UP000252387"/>
    </source>
</evidence>
<evidence type="ECO:0000256" key="2">
    <source>
        <dbReference type="ARBA" id="ARBA00008333"/>
    </source>
</evidence>
<gene>
    <name evidence="7" type="ORF">DEO45_15175</name>
</gene>
<dbReference type="PANTHER" id="PTHR31632">
    <property type="entry name" value="IRON TRANSPORTER FTH1"/>
    <property type="match status" value="1"/>
</dbReference>
<dbReference type="RefSeq" id="WP_114345357.1">
    <property type="nucleotide sequence ID" value="NZ_QFWQ01000010.1"/>
</dbReference>
<comment type="similarity">
    <text evidence="2">Belongs to the oxidase-dependent Fe transporter (OFeT) (TC 9.A.10.1) family.</text>
</comment>
<proteinExistence type="inferred from homology"/>
<comment type="subcellular location">
    <subcellularLocation>
        <location evidence="1">Membrane</location>
        <topology evidence="1">Multi-pass membrane protein</topology>
    </subcellularLocation>
</comment>
<feature type="transmembrane region" description="Helical" evidence="6">
    <location>
        <begin position="68"/>
        <end position="90"/>
    </location>
</feature>
<evidence type="ECO:0000256" key="3">
    <source>
        <dbReference type="ARBA" id="ARBA00022692"/>
    </source>
</evidence>
<keyword evidence="8" id="KW-1185">Reference proteome</keyword>
<keyword evidence="4 6" id="KW-1133">Transmembrane helix</keyword>
<sequence length="266" mass="27763">MWAVALLVFREVLEAALIVSVVAAATRGVSRRGWFVGGGIALGVCGAMLVALSADLLAAAFSGAGQELFNAAVLLAAVLMIGWHVLWMSSHGRELSRQMRELGSAVHSGASSLGLLLAVVALAVLREGSEVVLFLYGMRAGGAEHLWAGLAIGVVAGAALGFALYAGLLRIPMRHFFGVTNAMLVLLAAGLASTAARYLIQADLLPAWGNQLWDSSWLLGNRSLLGQTAHVLVGYDAQPAGMQMVFYALTLLALWAGARLGTGRAR</sequence>
<reference evidence="7 8" key="1">
    <citation type="submission" date="2018-05" db="EMBL/GenBank/DDBJ databases">
        <title>Draft genome sequence of Rhodanobacter denitrificans Yn1 isolated from gold copper mine.</title>
        <authorList>
            <person name="Yang N."/>
            <person name="Mazhar H.S."/>
            <person name="Rensing C."/>
        </authorList>
    </citation>
    <scope>NUCLEOTIDE SEQUENCE [LARGE SCALE GENOMIC DNA]</scope>
    <source>
        <strain evidence="7 8">Yn1</strain>
    </source>
</reference>
<keyword evidence="3 6" id="KW-0812">Transmembrane</keyword>
<dbReference type="EMBL" id="QFWQ01000010">
    <property type="protein sequence ID" value="RCS28762.1"/>
    <property type="molecule type" value="Genomic_DNA"/>
</dbReference>
<organism evidence="7 8">
    <name type="scientific">Rhodanobacter denitrificans</name>
    <dbReference type="NCBI Taxonomy" id="666685"/>
    <lineage>
        <taxon>Bacteria</taxon>
        <taxon>Pseudomonadati</taxon>
        <taxon>Pseudomonadota</taxon>
        <taxon>Gammaproteobacteria</taxon>
        <taxon>Lysobacterales</taxon>
        <taxon>Rhodanobacteraceae</taxon>
        <taxon>Rhodanobacter</taxon>
    </lineage>
</organism>
<feature type="transmembrane region" description="Helical" evidence="6">
    <location>
        <begin position="145"/>
        <end position="169"/>
    </location>
</feature>
<evidence type="ECO:0000256" key="6">
    <source>
        <dbReference type="SAM" id="Phobius"/>
    </source>
</evidence>
<dbReference type="GO" id="GO:0033573">
    <property type="term" value="C:high-affinity iron permease complex"/>
    <property type="evidence" value="ECO:0007669"/>
    <property type="project" value="InterPro"/>
</dbReference>
<dbReference type="AlphaFoldDB" id="A0A368KA10"/>
<evidence type="ECO:0000256" key="4">
    <source>
        <dbReference type="ARBA" id="ARBA00022989"/>
    </source>
</evidence>
<dbReference type="InterPro" id="IPR004923">
    <property type="entry name" value="FTR1/Fip1/EfeU"/>
</dbReference>
<protein>
    <submittedName>
        <fullName evidence="7">Iron permease</fullName>
    </submittedName>
</protein>
<dbReference type="PANTHER" id="PTHR31632:SF2">
    <property type="entry name" value="PLASMA MEMBRANE IRON PERMEASE"/>
    <property type="match status" value="1"/>
</dbReference>
<keyword evidence="5 6" id="KW-0472">Membrane</keyword>
<dbReference type="Proteomes" id="UP000252387">
    <property type="component" value="Unassembled WGS sequence"/>
</dbReference>
<feature type="transmembrane region" description="Helical" evidence="6">
    <location>
        <begin position="33"/>
        <end position="62"/>
    </location>
</feature>